<evidence type="ECO:0000313" key="2">
    <source>
        <dbReference type="EMBL" id="MDB1124697.1"/>
    </source>
</evidence>
<evidence type="ECO:0000313" key="3">
    <source>
        <dbReference type="Proteomes" id="UP001210678"/>
    </source>
</evidence>
<organism evidence="2 3">
    <name type="scientific">Vibrio algarum</name>
    <dbReference type="NCBI Taxonomy" id="3020714"/>
    <lineage>
        <taxon>Bacteria</taxon>
        <taxon>Pseudomonadati</taxon>
        <taxon>Pseudomonadota</taxon>
        <taxon>Gammaproteobacteria</taxon>
        <taxon>Vibrionales</taxon>
        <taxon>Vibrionaceae</taxon>
        <taxon>Vibrio</taxon>
    </lineage>
</organism>
<dbReference type="SUPFAM" id="SSF52206">
    <property type="entry name" value="Hypothetical protein MTH538"/>
    <property type="match status" value="1"/>
</dbReference>
<keyword evidence="3" id="KW-1185">Reference proteome</keyword>
<comment type="caution">
    <text evidence="2">The sequence shown here is derived from an EMBL/GenBank/DDBJ whole genome shotgun (WGS) entry which is preliminary data.</text>
</comment>
<reference evidence="2 3" key="1">
    <citation type="submission" date="2023-01" db="EMBL/GenBank/DDBJ databases">
        <title>Vibrio sp. KJ40-1 sp.nov, isolated from marine algae.</title>
        <authorList>
            <person name="Butt M."/>
            <person name="Kim J.M.J."/>
            <person name="Jeon C.O.C."/>
        </authorList>
    </citation>
    <scope>NUCLEOTIDE SEQUENCE [LARGE SCALE GENOMIC DNA]</scope>
    <source>
        <strain evidence="2 3">KJ40-1</strain>
    </source>
</reference>
<dbReference type="RefSeq" id="WP_272137458.1">
    <property type="nucleotide sequence ID" value="NZ_JAQLOI010000001.1"/>
</dbReference>
<dbReference type="EMBL" id="JAQLOI010000001">
    <property type="protein sequence ID" value="MDB1124697.1"/>
    <property type="molecule type" value="Genomic_DNA"/>
</dbReference>
<proteinExistence type="predicted"/>
<name>A0ABT4YTJ0_9VIBR</name>
<sequence>MSTKQIHVFISHAWAHSGHYETLADWIFKNRWNVGQASLDFRDFSVPKNNPIHNASNDKQLESAIFKQIAMSHVIVIPMGMYANYSKWIKKEISGSTNYGKPILAVNPWAQERTSSVVGRAANKKVGWNKQPVINGIWDLYK</sequence>
<dbReference type="InterPro" id="IPR036490">
    <property type="entry name" value="ThsB_TIR-like_sf"/>
</dbReference>
<protein>
    <submittedName>
        <fullName evidence="2">TIR domain-containing protein</fullName>
    </submittedName>
</protein>
<dbReference type="Proteomes" id="UP001210678">
    <property type="component" value="Unassembled WGS sequence"/>
</dbReference>
<dbReference type="InterPro" id="IPR015032">
    <property type="entry name" value="ThsB__TIR-like_domain"/>
</dbReference>
<dbReference type="Gene3D" id="3.40.50.9200">
    <property type="entry name" value="Hypothetical protein MTH538"/>
    <property type="match status" value="1"/>
</dbReference>
<feature type="domain" description="Thoeris protein ThsB TIR-like" evidence="1">
    <location>
        <begin position="9"/>
        <end position="112"/>
    </location>
</feature>
<dbReference type="Pfam" id="PF08937">
    <property type="entry name" value="ThsB_TIR"/>
    <property type="match status" value="1"/>
</dbReference>
<gene>
    <name evidence="2" type="ORF">PGX00_13990</name>
</gene>
<accession>A0ABT4YTJ0</accession>
<evidence type="ECO:0000259" key="1">
    <source>
        <dbReference type="Pfam" id="PF08937"/>
    </source>
</evidence>